<gene>
    <name evidence="3" type="ORF">HUJ06_022164</name>
</gene>
<evidence type="ECO:0000313" key="4">
    <source>
        <dbReference type="Proteomes" id="UP000607653"/>
    </source>
</evidence>
<keyword evidence="1" id="KW-0812">Transmembrane</keyword>
<feature type="domain" description="Bulb-type lectin" evidence="2">
    <location>
        <begin position="30"/>
        <end position="146"/>
    </location>
</feature>
<organism evidence="3 4">
    <name type="scientific">Nelumbo nucifera</name>
    <name type="common">Sacred lotus</name>
    <dbReference type="NCBI Taxonomy" id="4432"/>
    <lineage>
        <taxon>Eukaryota</taxon>
        <taxon>Viridiplantae</taxon>
        <taxon>Streptophyta</taxon>
        <taxon>Embryophyta</taxon>
        <taxon>Tracheophyta</taxon>
        <taxon>Spermatophyta</taxon>
        <taxon>Magnoliopsida</taxon>
        <taxon>Proteales</taxon>
        <taxon>Nelumbonaceae</taxon>
        <taxon>Nelumbo</taxon>
    </lineage>
</organism>
<proteinExistence type="predicted"/>
<evidence type="ECO:0000259" key="2">
    <source>
        <dbReference type="PROSITE" id="PS50927"/>
    </source>
</evidence>
<dbReference type="InterPro" id="IPR036426">
    <property type="entry name" value="Bulb-type_lectin_dom_sf"/>
</dbReference>
<keyword evidence="1" id="KW-1133">Transmembrane helix</keyword>
<dbReference type="CDD" id="cd00028">
    <property type="entry name" value="B_lectin"/>
    <property type="match status" value="1"/>
</dbReference>
<evidence type="ECO:0000256" key="1">
    <source>
        <dbReference type="SAM" id="Phobius"/>
    </source>
</evidence>
<dbReference type="Proteomes" id="UP000607653">
    <property type="component" value="Unassembled WGS sequence"/>
</dbReference>
<dbReference type="EMBL" id="DUZY01000001">
    <property type="protein sequence ID" value="DAD20701.1"/>
    <property type="molecule type" value="Genomic_DNA"/>
</dbReference>
<evidence type="ECO:0000313" key="3">
    <source>
        <dbReference type="EMBL" id="DAD20701.1"/>
    </source>
</evidence>
<accession>A0A822XNC9</accession>
<dbReference type="SUPFAM" id="SSF51110">
    <property type="entry name" value="alpha-D-mannose-specific plant lectins"/>
    <property type="match status" value="1"/>
</dbReference>
<dbReference type="Gene3D" id="2.90.10.10">
    <property type="entry name" value="Bulb-type lectin domain"/>
    <property type="match status" value="1"/>
</dbReference>
<dbReference type="SMART" id="SM00108">
    <property type="entry name" value="B_lectin"/>
    <property type="match status" value="1"/>
</dbReference>
<dbReference type="PROSITE" id="PS50927">
    <property type="entry name" value="BULB_LECTIN"/>
    <property type="match status" value="1"/>
</dbReference>
<dbReference type="InterPro" id="IPR001480">
    <property type="entry name" value="Bulb-type_lectin_dom"/>
</dbReference>
<sequence length="146" mass="16779">MEKAQKRPLDRFYSLIFYFIISVFIDVSIAADAITPKSISDGQTQVSSRQIFELVFFSPGKSKGRYVGIWYKNISVRTYVWVANRENPLTDSSRVLMITDNENLILINQTRSIFWSSNSSTRAKNLVAKLLDSGNLVIRDGTWKRF</sequence>
<dbReference type="AlphaFoldDB" id="A0A822XNC9"/>
<feature type="transmembrane region" description="Helical" evidence="1">
    <location>
        <begin position="12"/>
        <end position="31"/>
    </location>
</feature>
<dbReference type="FunFam" id="2.90.10.10:FF:000001">
    <property type="entry name" value="G-type lectin S-receptor-like serine/threonine-protein kinase"/>
    <property type="match status" value="1"/>
</dbReference>
<keyword evidence="1" id="KW-0472">Membrane</keyword>
<reference evidence="3 4" key="1">
    <citation type="journal article" date="2020" name="Mol. Biol. Evol.">
        <title>Distinct Expression and Methylation Patterns for Genes with Different Fates following a Single Whole-Genome Duplication in Flowering Plants.</title>
        <authorList>
            <person name="Shi T."/>
            <person name="Rahmani R.S."/>
            <person name="Gugger P.F."/>
            <person name="Wang M."/>
            <person name="Li H."/>
            <person name="Zhang Y."/>
            <person name="Li Z."/>
            <person name="Wang Q."/>
            <person name="Van de Peer Y."/>
            <person name="Marchal K."/>
            <person name="Chen J."/>
        </authorList>
    </citation>
    <scope>NUCLEOTIDE SEQUENCE [LARGE SCALE GENOMIC DNA]</scope>
    <source>
        <tissue evidence="3">Leaf</tissue>
    </source>
</reference>
<comment type="caution">
    <text evidence="3">The sequence shown here is derived from an EMBL/GenBank/DDBJ whole genome shotgun (WGS) entry which is preliminary data.</text>
</comment>
<name>A0A822XNC9_NELNU</name>
<dbReference type="PANTHER" id="PTHR32444:SF118">
    <property type="entry name" value="OS09G0551150 PROTEIN"/>
    <property type="match status" value="1"/>
</dbReference>
<protein>
    <recommendedName>
        <fullName evidence="2">Bulb-type lectin domain-containing protein</fullName>
    </recommendedName>
</protein>
<keyword evidence="4" id="KW-1185">Reference proteome</keyword>
<dbReference type="Pfam" id="PF01453">
    <property type="entry name" value="B_lectin"/>
    <property type="match status" value="1"/>
</dbReference>
<dbReference type="PANTHER" id="PTHR32444">
    <property type="entry name" value="BULB-TYPE LECTIN DOMAIN-CONTAINING PROTEIN"/>
    <property type="match status" value="1"/>
</dbReference>